<evidence type="ECO:0000313" key="1">
    <source>
        <dbReference type="EMBL" id="PYE40281.1"/>
    </source>
</evidence>
<gene>
    <name evidence="1" type="ORF">DFP82_102244</name>
</gene>
<reference evidence="1 2" key="1">
    <citation type="submission" date="2018-06" db="EMBL/GenBank/DDBJ databases">
        <title>Genomic Encyclopedia of Type Strains, Phase III (KMG-III): the genomes of soil and plant-associated and newly described type strains.</title>
        <authorList>
            <person name="Whitman W."/>
        </authorList>
    </citation>
    <scope>NUCLEOTIDE SEQUENCE [LARGE SCALE GENOMIC DNA]</scope>
    <source>
        <strain evidence="1 2">CECT 5889</strain>
    </source>
</reference>
<name>A0A2V4V2Z8_9GAMM</name>
<protein>
    <submittedName>
        <fullName evidence="1">Uncharacterized protein</fullName>
    </submittedName>
</protein>
<dbReference type="EMBL" id="QJSU01000002">
    <property type="protein sequence ID" value="PYE40281.1"/>
    <property type="molecule type" value="Genomic_DNA"/>
</dbReference>
<organism evidence="1 2">
    <name type="scientific">Psychrobacter fozii</name>
    <dbReference type="NCBI Taxonomy" id="198480"/>
    <lineage>
        <taxon>Bacteria</taxon>
        <taxon>Pseudomonadati</taxon>
        <taxon>Pseudomonadota</taxon>
        <taxon>Gammaproteobacteria</taxon>
        <taxon>Moraxellales</taxon>
        <taxon>Moraxellaceae</taxon>
        <taxon>Psychrobacter</taxon>
    </lineage>
</organism>
<dbReference type="Proteomes" id="UP000247746">
    <property type="component" value="Unassembled WGS sequence"/>
</dbReference>
<dbReference type="AlphaFoldDB" id="A0A2V4V2Z8"/>
<dbReference type="RefSeq" id="WP_342767459.1">
    <property type="nucleotide sequence ID" value="NZ_QJSU01000002.1"/>
</dbReference>
<keyword evidence="2" id="KW-1185">Reference proteome</keyword>
<evidence type="ECO:0000313" key="2">
    <source>
        <dbReference type="Proteomes" id="UP000247746"/>
    </source>
</evidence>
<proteinExistence type="predicted"/>
<accession>A0A2V4V2Z8</accession>
<comment type="caution">
    <text evidence="1">The sequence shown here is derived from an EMBL/GenBank/DDBJ whole genome shotgun (WGS) entry which is preliminary data.</text>
</comment>
<sequence length="127" mass="14149">MDVKALFKKGIEKQLLDVDDYIFKPELIEMTVEEGELTCVLNSDGSVNIFYTKAGITDVRAAARKHPFTSFATELHHGIYDDVIDDVVGNVNDIIDSHSKYFRRSKVLPLTPALGGNDAVITEADKY</sequence>